<keyword evidence="4" id="KW-0902">Two-component regulatory system</keyword>
<evidence type="ECO:0000256" key="1">
    <source>
        <dbReference type="ARBA" id="ARBA00000085"/>
    </source>
</evidence>
<protein>
    <recommendedName>
        <fullName evidence="2">histidine kinase</fullName>
        <ecNumber evidence="2">2.7.13.3</ecNumber>
    </recommendedName>
</protein>
<dbReference type="PATRIC" id="fig|294699.3.peg.2202"/>
<dbReference type="AlphaFoldDB" id="A0A160F501"/>
<reference evidence="6 7" key="1">
    <citation type="journal article" date="2006" name="Syst. Appl. Microbiol.">
        <title>Anoxybacillus amylolyticus sp. nov., a thermophilic amylase producing bacterium isolated from Mount Rittmann (Antarctica).</title>
        <authorList>
            <person name="Poli A."/>
            <person name="Esposito E."/>
            <person name="Lama L."/>
            <person name="Orlando P."/>
            <person name="Nicolaus G."/>
            <person name="de Appolonia F."/>
            <person name="Gambacorta A."/>
            <person name="Nicolaus B."/>
        </authorList>
    </citation>
    <scope>NUCLEOTIDE SEQUENCE [LARGE SCALE GENOMIC DNA]</scope>
    <source>
        <strain evidence="6 7">DSM 15939</strain>
    </source>
</reference>
<keyword evidence="5" id="KW-1133">Transmembrane helix</keyword>
<organism evidence="6 7">
    <name type="scientific">Anoxybacteroides amylolyticum</name>
    <dbReference type="NCBI Taxonomy" id="294699"/>
    <lineage>
        <taxon>Bacteria</taxon>
        <taxon>Bacillati</taxon>
        <taxon>Bacillota</taxon>
        <taxon>Bacilli</taxon>
        <taxon>Bacillales</taxon>
        <taxon>Anoxybacillaceae</taxon>
        <taxon>Anoxybacteroides</taxon>
    </lineage>
</organism>
<feature type="transmembrane region" description="Helical" evidence="5">
    <location>
        <begin position="56"/>
        <end position="73"/>
    </location>
</feature>
<dbReference type="InterPro" id="IPR036097">
    <property type="entry name" value="HisK_dim/P_sf"/>
</dbReference>
<evidence type="ECO:0000313" key="7">
    <source>
        <dbReference type="Proteomes" id="UP000076865"/>
    </source>
</evidence>
<feature type="transmembrane region" description="Helical" evidence="5">
    <location>
        <begin position="202"/>
        <end position="224"/>
    </location>
</feature>
<keyword evidence="5" id="KW-0812">Transmembrane</keyword>
<proteinExistence type="predicted"/>
<evidence type="ECO:0000313" key="6">
    <source>
        <dbReference type="EMBL" id="ANB61161.1"/>
    </source>
</evidence>
<evidence type="ECO:0000256" key="5">
    <source>
        <dbReference type="SAM" id="Phobius"/>
    </source>
</evidence>
<dbReference type="SUPFAM" id="SSF47384">
    <property type="entry name" value="Homodimeric domain of signal transducing histidine kinase"/>
    <property type="match status" value="1"/>
</dbReference>
<dbReference type="EC" id="2.7.13.3" evidence="2"/>
<gene>
    <name evidence="6" type="ORF">GFC30_2134</name>
</gene>
<keyword evidence="5" id="KW-0472">Membrane</keyword>
<accession>A0A160F501</accession>
<keyword evidence="3" id="KW-0808">Transferase</keyword>
<sequence>MVSFFQKMLKKQDLCQKNANAFSFQPTTFSFTMKAVFINGSARKVWPMLSLFKDSLLNIFFLFLPVFVLPLWLEERNVLEQLKKLLTVVSILLAMFLCITFPINVGNSHVYDLHQVLLWMGSLYYGPVASLFLSVLTISYYAVFGKGEWMVVVLSSLVVMFISILLMKPFLSLTPKQRVLLLFSLAAFSGLLTFSLSGIPLTWFSCGIVYFVIQPLSAAIACYLKEIMEQTIGLRKRLMRAEKMEVVSHLAASISHEVRNPLTAARGFM</sequence>
<dbReference type="Gene3D" id="1.10.287.130">
    <property type="match status" value="1"/>
</dbReference>
<evidence type="ECO:0000256" key="4">
    <source>
        <dbReference type="ARBA" id="ARBA00023012"/>
    </source>
</evidence>
<name>A0A160F501_9BACL</name>
<keyword evidence="3" id="KW-0418">Kinase</keyword>
<dbReference type="KEGG" id="aamy:GFC30_2134"/>
<keyword evidence="7" id="KW-1185">Reference proteome</keyword>
<comment type="catalytic activity">
    <reaction evidence="1">
        <text>ATP + protein L-histidine = ADP + protein N-phospho-L-histidine.</text>
        <dbReference type="EC" id="2.7.13.3"/>
    </reaction>
</comment>
<dbReference type="Proteomes" id="UP000076865">
    <property type="component" value="Chromosome"/>
</dbReference>
<evidence type="ECO:0000256" key="2">
    <source>
        <dbReference type="ARBA" id="ARBA00012438"/>
    </source>
</evidence>
<evidence type="ECO:0000256" key="3">
    <source>
        <dbReference type="ARBA" id="ARBA00022777"/>
    </source>
</evidence>
<feature type="transmembrane region" description="Helical" evidence="5">
    <location>
        <begin position="85"/>
        <end position="105"/>
    </location>
</feature>
<dbReference type="CDD" id="cd00082">
    <property type="entry name" value="HisKA"/>
    <property type="match status" value="1"/>
</dbReference>
<dbReference type="EMBL" id="CP015438">
    <property type="protein sequence ID" value="ANB61161.1"/>
    <property type="molecule type" value="Genomic_DNA"/>
</dbReference>
<feature type="transmembrane region" description="Helical" evidence="5">
    <location>
        <begin position="149"/>
        <end position="167"/>
    </location>
</feature>
<feature type="transmembrane region" description="Helical" evidence="5">
    <location>
        <begin position="117"/>
        <end position="143"/>
    </location>
</feature>
<dbReference type="GO" id="GO:0000155">
    <property type="term" value="F:phosphorelay sensor kinase activity"/>
    <property type="evidence" value="ECO:0007669"/>
    <property type="project" value="InterPro"/>
</dbReference>
<dbReference type="InterPro" id="IPR003661">
    <property type="entry name" value="HisK_dim/P_dom"/>
</dbReference>